<reference evidence="2 3" key="1">
    <citation type="journal article" date="2016" name="Nat. Commun.">
        <title>Thousands of microbial genomes shed light on interconnected biogeochemical processes in an aquifer system.</title>
        <authorList>
            <person name="Anantharaman K."/>
            <person name="Brown C.T."/>
            <person name="Hug L.A."/>
            <person name="Sharon I."/>
            <person name="Castelle C.J."/>
            <person name="Probst A.J."/>
            <person name="Thomas B.C."/>
            <person name="Singh A."/>
            <person name="Wilkins M.J."/>
            <person name="Karaoz U."/>
            <person name="Brodie E.L."/>
            <person name="Williams K.H."/>
            <person name="Hubbard S.S."/>
            <person name="Banfield J.F."/>
        </authorList>
    </citation>
    <scope>NUCLEOTIDE SEQUENCE [LARGE SCALE GENOMIC DNA]</scope>
</reference>
<sequence>MKEHLSALMDNELDELSERRLHTQLASDADLRQSWERYHLARAALRGELEEVAGPMLAERIHAAVEAEKSGRGTRRLAPALKLAGGAAIAASVAVVAILGLQTQQQPPERVAAKPAATVVAEARKGDPVRAGVRRWDTREPEAESALNAYLVEHNEFAPTSGMNGMLPYVRVVGYDSDK</sequence>
<organism evidence="2 3">
    <name type="scientific">Candidatus Muproteobacteria bacterium RBG_16_65_34</name>
    <dbReference type="NCBI Taxonomy" id="1817760"/>
    <lineage>
        <taxon>Bacteria</taxon>
        <taxon>Pseudomonadati</taxon>
        <taxon>Pseudomonadota</taxon>
        <taxon>Candidatus Muproteobacteria</taxon>
    </lineage>
</organism>
<dbReference type="STRING" id="1817760.A2151_04575"/>
<gene>
    <name evidence="2" type="ORF">A2151_04575</name>
</gene>
<evidence type="ECO:0000259" key="1">
    <source>
        <dbReference type="Pfam" id="PF03872"/>
    </source>
</evidence>
<dbReference type="Proteomes" id="UP000178885">
    <property type="component" value="Unassembled WGS sequence"/>
</dbReference>
<protein>
    <recommendedName>
        <fullName evidence="1">Anti sigma-E protein RseA N-terminal domain-containing protein</fullName>
    </recommendedName>
</protein>
<dbReference type="AlphaFoldDB" id="A0A1F6TLE5"/>
<dbReference type="PANTHER" id="PTHR38104">
    <property type="match status" value="1"/>
</dbReference>
<dbReference type="Gene3D" id="1.10.10.880">
    <property type="entry name" value="Anti sigma-E protein RseA, N-terminal domain"/>
    <property type="match status" value="1"/>
</dbReference>
<dbReference type="SUPFAM" id="SSF89069">
    <property type="entry name" value="N-terminal, cytoplasmic domain of anti-sigmaE factor RseA"/>
    <property type="match status" value="1"/>
</dbReference>
<comment type="caution">
    <text evidence="2">The sequence shown here is derived from an EMBL/GenBank/DDBJ whole genome shotgun (WGS) entry which is preliminary data.</text>
</comment>
<dbReference type="GO" id="GO:0016989">
    <property type="term" value="F:sigma factor antagonist activity"/>
    <property type="evidence" value="ECO:0007669"/>
    <property type="project" value="InterPro"/>
</dbReference>
<proteinExistence type="predicted"/>
<evidence type="ECO:0000313" key="2">
    <source>
        <dbReference type="EMBL" id="OGI45957.1"/>
    </source>
</evidence>
<dbReference type="Pfam" id="PF03872">
    <property type="entry name" value="RseA_N"/>
    <property type="match status" value="1"/>
</dbReference>
<accession>A0A1F6TLE5</accession>
<dbReference type="InterPro" id="IPR036147">
    <property type="entry name" value="Anti-sigma_E_RseA_N_sf"/>
</dbReference>
<evidence type="ECO:0000313" key="3">
    <source>
        <dbReference type="Proteomes" id="UP000178885"/>
    </source>
</evidence>
<name>A0A1F6TLE5_9PROT</name>
<dbReference type="InterPro" id="IPR052383">
    <property type="entry name" value="Anti-sigma-E_RseA-like"/>
</dbReference>
<dbReference type="EMBL" id="MFSU01000091">
    <property type="protein sequence ID" value="OGI45957.1"/>
    <property type="molecule type" value="Genomic_DNA"/>
</dbReference>
<feature type="domain" description="Anti sigma-E protein RseA N-terminal" evidence="1">
    <location>
        <begin position="2"/>
        <end position="72"/>
    </location>
</feature>
<dbReference type="PANTHER" id="PTHR38104:SF1">
    <property type="entry name" value="ANTI-SIGMA-E FACTOR RSEA"/>
    <property type="match status" value="1"/>
</dbReference>
<dbReference type="InterPro" id="IPR005572">
    <property type="entry name" value="Anti-sigma_E_RseA_N"/>
</dbReference>
<dbReference type="CDD" id="cd16328">
    <property type="entry name" value="RseA_N"/>
    <property type="match status" value="1"/>
</dbReference>